<proteinExistence type="inferred from homology"/>
<name>A0A6P5FL43_ANACO</name>
<gene>
    <name evidence="12" type="primary">LOC109714122</name>
    <name evidence="8" type="synonym">MLO</name>
</gene>
<evidence type="ECO:0000256" key="5">
    <source>
        <dbReference type="ARBA" id="ARBA00022989"/>
    </source>
</evidence>
<evidence type="ECO:0000256" key="4">
    <source>
        <dbReference type="ARBA" id="ARBA00022821"/>
    </source>
</evidence>
<feature type="transmembrane region" description="Helical" evidence="10">
    <location>
        <begin position="299"/>
        <end position="322"/>
    </location>
</feature>
<dbReference type="GeneID" id="109714122"/>
<dbReference type="OrthoDB" id="1388414at2759"/>
<feature type="transmembrane region" description="Helical" evidence="10">
    <location>
        <begin position="60"/>
        <end position="79"/>
    </location>
</feature>
<dbReference type="GO" id="GO:0016020">
    <property type="term" value="C:membrane"/>
    <property type="evidence" value="ECO:0007669"/>
    <property type="project" value="UniProtKB-SubCell"/>
</dbReference>
<dbReference type="Proteomes" id="UP000515123">
    <property type="component" value="Linkage group 8"/>
</dbReference>
<organism evidence="11 12">
    <name type="scientific">Ananas comosus</name>
    <name type="common">Pineapple</name>
    <name type="synonym">Ananas ananas</name>
    <dbReference type="NCBI Taxonomy" id="4615"/>
    <lineage>
        <taxon>Eukaryota</taxon>
        <taxon>Viridiplantae</taxon>
        <taxon>Streptophyta</taxon>
        <taxon>Embryophyta</taxon>
        <taxon>Tracheophyta</taxon>
        <taxon>Spermatophyta</taxon>
        <taxon>Magnoliopsida</taxon>
        <taxon>Liliopsida</taxon>
        <taxon>Poales</taxon>
        <taxon>Bromeliaceae</taxon>
        <taxon>Bromelioideae</taxon>
        <taxon>Ananas</taxon>
    </lineage>
</organism>
<dbReference type="GO" id="GO:0005516">
    <property type="term" value="F:calmodulin binding"/>
    <property type="evidence" value="ECO:0007669"/>
    <property type="project" value="UniProtKB-KW"/>
</dbReference>
<feature type="region of interest" description="Disordered" evidence="9">
    <location>
        <begin position="469"/>
        <end position="541"/>
    </location>
</feature>
<evidence type="ECO:0000256" key="8">
    <source>
        <dbReference type="RuleBase" id="RU280816"/>
    </source>
</evidence>
<evidence type="ECO:0000313" key="11">
    <source>
        <dbReference type="Proteomes" id="UP000515123"/>
    </source>
</evidence>
<evidence type="ECO:0000256" key="9">
    <source>
        <dbReference type="SAM" id="MobiDB-lite"/>
    </source>
</evidence>
<dbReference type="PANTHER" id="PTHR31942:SF82">
    <property type="entry name" value="MLO PROTEIN HOMOLOG 1"/>
    <property type="match status" value="1"/>
</dbReference>
<comment type="subcellular location">
    <subcellularLocation>
        <location evidence="1 8">Membrane</location>
        <topology evidence="1 8">Multi-pass membrane protein</topology>
    </subcellularLocation>
</comment>
<accession>A0A6P5FL43</accession>
<feature type="transmembrane region" description="Helical" evidence="10">
    <location>
        <begin position="272"/>
        <end position="293"/>
    </location>
</feature>
<comment type="function">
    <text evidence="8">May be involved in modulation of pathogen defense and leaf cell death.</text>
</comment>
<dbReference type="RefSeq" id="XP_020094153.1">
    <property type="nucleotide sequence ID" value="XM_020238564.1"/>
</dbReference>
<evidence type="ECO:0000256" key="7">
    <source>
        <dbReference type="ARBA" id="ARBA00023265"/>
    </source>
</evidence>
<evidence type="ECO:0000256" key="10">
    <source>
        <dbReference type="SAM" id="Phobius"/>
    </source>
</evidence>
<feature type="transmembrane region" description="Helical" evidence="10">
    <location>
        <begin position="150"/>
        <end position="171"/>
    </location>
</feature>
<comment type="similarity">
    <text evidence="2 8">Belongs to the MLO family.</text>
</comment>
<feature type="transmembrane region" description="Helical" evidence="10">
    <location>
        <begin position="399"/>
        <end position="420"/>
    </location>
</feature>
<comment type="domain">
    <text evidence="8">The C-terminus contains a calmodulin-binding domain, which binds calmodulin in a calcium-dependent fashion.</text>
</comment>
<evidence type="ECO:0000256" key="2">
    <source>
        <dbReference type="ARBA" id="ARBA00006574"/>
    </source>
</evidence>
<keyword evidence="5 8" id="KW-1133">Transmembrane helix</keyword>
<feature type="transmembrane region" description="Helical" evidence="10">
    <location>
        <begin position="356"/>
        <end position="379"/>
    </location>
</feature>
<dbReference type="InterPro" id="IPR004326">
    <property type="entry name" value="Mlo"/>
</dbReference>
<keyword evidence="3 8" id="KW-0812">Transmembrane</keyword>
<dbReference type="GO" id="GO:0006952">
    <property type="term" value="P:defense response"/>
    <property type="evidence" value="ECO:0007669"/>
    <property type="project" value="UniProtKB-KW"/>
</dbReference>
<keyword evidence="6 8" id="KW-0472">Membrane</keyword>
<dbReference type="Pfam" id="PF03094">
    <property type="entry name" value="Mlo"/>
    <property type="match status" value="1"/>
</dbReference>
<protein>
    <recommendedName>
        <fullName evidence="8">MLO-like protein</fullName>
    </recommendedName>
</protein>
<evidence type="ECO:0000313" key="12">
    <source>
        <dbReference type="RefSeq" id="XP_020094153.1"/>
    </source>
</evidence>
<keyword evidence="4 8" id="KW-0611">Plant defense</keyword>
<sequence length="541" mass="61327">MAGSPGERSLKETPTWAVALVCAVMVLVSAAMEHGIHILGKWFQTRHKKAMSEALEKLKAELMLLGFISLLLTAGQGQISKICIPAKAGNIMLPCKLKNATESNTDSRRRFLSYGEEAVRRRMLVSSTADYCSQYKDRVPLISQYGIHQLHIFIFVLAVFHVLYSVVTMALGRAKMKKWKAWELETTSLEYQFSNDPSRFRFTHQTSFVKRHVGLSSTPGVRWIVAFFRQFFGSVTKVDYLTMRHGFINAHLSPNSKFDFHKYIKRSLEDDFKVVVSISLPLWFMAIIVLLLDVQGLQLLIWISFVPLIVLLLVGMKLEIVIMEMAREIQDRTSVIKGAPIVEPSNKYFWFNRPQWILFLIHLTLFENAFQMAHFLWTLSTFGLRSCFFDNMGLALTKVIVGIALQFLCSYITFPLYALVTQMGSHMKKAIFEEQTAKALKKWQQAAKEKKRLRDAGLDTASFGYISGENTPSRGSSPAHLLHKYKKGSTDPESNPSSPRFFCSDSEFPDMEAPTLAKLGPNPKAKDVDVPTGEFSFSTQL</sequence>
<evidence type="ECO:0000256" key="1">
    <source>
        <dbReference type="ARBA" id="ARBA00004141"/>
    </source>
</evidence>
<dbReference type="PANTHER" id="PTHR31942">
    <property type="entry name" value="MLO-LIKE PROTEIN 1"/>
    <property type="match status" value="1"/>
</dbReference>
<evidence type="ECO:0000256" key="6">
    <source>
        <dbReference type="ARBA" id="ARBA00023136"/>
    </source>
</evidence>
<feature type="transmembrane region" description="Helical" evidence="10">
    <location>
        <begin position="16"/>
        <end position="39"/>
    </location>
</feature>
<keyword evidence="7 8" id="KW-0568">Pathogenesis-related protein</keyword>
<keyword evidence="8" id="KW-0112">Calmodulin-binding</keyword>
<dbReference type="AlphaFoldDB" id="A0A6P5FL43"/>
<reference evidence="11" key="1">
    <citation type="journal article" date="2015" name="Nat. Genet.">
        <title>The pineapple genome and the evolution of CAM photosynthesis.</title>
        <authorList>
            <person name="Ming R."/>
            <person name="VanBuren R."/>
            <person name="Wai C.M."/>
            <person name="Tang H."/>
            <person name="Schatz M.C."/>
            <person name="Bowers J.E."/>
            <person name="Lyons E."/>
            <person name="Wang M.L."/>
            <person name="Chen J."/>
            <person name="Biggers E."/>
            <person name="Zhang J."/>
            <person name="Huang L."/>
            <person name="Zhang L."/>
            <person name="Miao W."/>
            <person name="Zhang J."/>
            <person name="Ye Z."/>
            <person name="Miao C."/>
            <person name="Lin Z."/>
            <person name="Wang H."/>
            <person name="Zhou H."/>
            <person name="Yim W.C."/>
            <person name="Priest H.D."/>
            <person name="Zheng C."/>
            <person name="Woodhouse M."/>
            <person name="Edger P.P."/>
            <person name="Guyot R."/>
            <person name="Guo H.B."/>
            <person name="Guo H."/>
            <person name="Zheng G."/>
            <person name="Singh R."/>
            <person name="Sharma A."/>
            <person name="Min X."/>
            <person name="Zheng Y."/>
            <person name="Lee H."/>
            <person name="Gurtowski J."/>
            <person name="Sedlazeck F.J."/>
            <person name="Harkess A."/>
            <person name="McKain M.R."/>
            <person name="Liao Z."/>
            <person name="Fang J."/>
            <person name="Liu J."/>
            <person name="Zhang X."/>
            <person name="Zhang Q."/>
            <person name="Hu W."/>
            <person name="Qin Y."/>
            <person name="Wang K."/>
            <person name="Chen L.Y."/>
            <person name="Shirley N."/>
            <person name="Lin Y.R."/>
            <person name="Liu L.Y."/>
            <person name="Hernandez A.G."/>
            <person name="Wright C.L."/>
            <person name="Bulone V."/>
            <person name="Tuskan G.A."/>
            <person name="Heath K."/>
            <person name="Zee F."/>
            <person name="Moore P.H."/>
            <person name="Sunkar R."/>
            <person name="Leebens-Mack J.H."/>
            <person name="Mockler T."/>
            <person name="Bennetzen J.L."/>
            <person name="Freeling M."/>
            <person name="Sankoff D."/>
            <person name="Paterson A.H."/>
            <person name="Zhu X."/>
            <person name="Yang X."/>
            <person name="Smith J.A."/>
            <person name="Cushman J.C."/>
            <person name="Paull R.E."/>
            <person name="Yu Q."/>
        </authorList>
    </citation>
    <scope>NUCLEOTIDE SEQUENCE [LARGE SCALE GENOMIC DNA]</scope>
    <source>
        <strain evidence="11">cv. F153</strain>
    </source>
</reference>
<reference evidence="12" key="2">
    <citation type="submission" date="2025-08" db="UniProtKB">
        <authorList>
            <consortium name="RefSeq"/>
        </authorList>
    </citation>
    <scope>IDENTIFICATION</scope>
    <source>
        <tissue evidence="12">Leaf</tissue>
    </source>
</reference>
<evidence type="ECO:0000256" key="3">
    <source>
        <dbReference type="ARBA" id="ARBA00022692"/>
    </source>
</evidence>
<keyword evidence="11" id="KW-1185">Reference proteome</keyword>